<dbReference type="Proteomes" id="UP000054564">
    <property type="component" value="Unassembled WGS sequence"/>
</dbReference>
<feature type="region of interest" description="Disordered" evidence="1">
    <location>
        <begin position="1"/>
        <end position="30"/>
    </location>
</feature>
<protein>
    <submittedName>
        <fullName evidence="2">Uncharacterized protein</fullName>
    </submittedName>
</protein>
<feature type="compositionally biased region" description="Basic and acidic residues" evidence="1">
    <location>
        <begin position="1"/>
        <end position="12"/>
    </location>
</feature>
<organism evidence="2 3">
    <name type="scientific">Puccinia striiformis f. sp. tritici PST-78</name>
    <dbReference type="NCBI Taxonomy" id="1165861"/>
    <lineage>
        <taxon>Eukaryota</taxon>
        <taxon>Fungi</taxon>
        <taxon>Dikarya</taxon>
        <taxon>Basidiomycota</taxon>
        <taxon>Pucciniomycotina</taxon>
        <taxon>Pucciniomycetes</taxon>
        <taxon>Pucciniales</taxon>
        <taxon>Pucciniaceae</taxon>
        <taxon>Puccinia</taxon>
    </lineage>
</organism>
<reference evidence="3" key="1">
    <citation type="submission" date="2014-03" db="EMBL/GenBank/DDBJ databases">
        <title>The Genome Sequence of Puccinia striiformis f. sp. tritici PST-78.</title>
        <authorList>
            <consortium name="The Broad Institute Genome Sequencing Platform"/>
            <person name="Cuomo C."/>
            <person name="Hulbert S."/>
            <person name="Chen X."/>
            <person name="Walker B."/>
            <person name="Young S.K."/>
            <person name="Zeng Q."/>
            <person name="Gargeya S."/>
            <person name="Fitzgerald M."/>
            <person name="Haas B."/>
            <person name="Abouelleil A."/>
            <person name="Alvarado L."/>
            <person name="Arachchi H.M."/>
            <person name="Berlin A.M."/>
            <person name="Chapman S.B."/>
            <person name="Goldberg J."/>
            <person name="Griggs A."/>
            <person name="Gujja S."/>
            <person name="Hansen M."/>
            <person name="Howarth C."/>
            <person name="Imamovic A."/>
            <person name="Larimer J."/>
            <person name="McCowan C."/>
            <person name="Montmayeur A."/>
            <person name="Murphy C."/>
            <person name="Neiman D."/>
            <person name="Pearson M."/>
            <person name="Priest M."/>
            <person name="Roberts A."/>
            <person name="Saif S."/>
            <person name="Shea T."/>
            <person name="Sisk P."/>
            <person name="Sykes S."/>
            <person name="Wortman J."/>
            <person name="Nusbaum C."/>
            <person name="Birren B."/>
        </authorList>
    </citation>
    <scope>NUCLEOTIDE SEQUENCE [LARGE SCALE GENOMIC DNA]</scope>
    <source>
        <strain evidence="3">race PST-78</strain>
    </source>
</reference>
<name>A0A0L0VVU0_9BASI</name>
<sequence length="108" mass="12003">MFPLEKEDRRNSSAEYSTPGLKSPRPSANQFPSSMKQFLGNIRLAEPVVRPGSPKNTLTQLFQVTMKAVVAGDAQYFLIAVGLDEDHFFMGFGDAGILLYRFKPTSDD</sequence>
<gene>
    <name evidence="2" type="ORF">PSTG_03327</name>
</gene>
<evidence type="ECO:0000313" key="2">
    <source>
        <dbReference type="EMBL" id="KNF03386.1"/>
    </source>
</evidence>
<dbReference type="AlphaFoldDB" id="A0A0L0VVU0"/>
<comment type="caution">
    <text evidence="2">The sequence shown here is derived from an EMBL/GenBank/DDBJ whole genome shotgun (WGS) entry which is preliminary data.</text>
</comment>
<dbReference type="EMBL" id="AJIL01000017">
    <property type="protein sequence ID" value="KNF03386.1"/>
    <property type="molecule type" value="Genomic_DNA"/>
</dbReference>
<keyword evidence="3" id="KW-1185">Reference proteome</keyword>
<accession>A0A0L0VVU0</accession>
<evidence type="ECO:0000256" key="1">
    <source>
        <dbReference type="SAM" id="MobiDB-lite"/>
    </source>
</evidence>
<proteinExistence type="predicted"/>
<evidence type="ECO:0000313" key="3">
    <source>
        <dbReference type="Proteomes" id="UP000054564"/>
    </source>
</evidence>